<dbReference type="KEGG" id="sste:SAMEA4384403_1402"/>
<evidence type="ECO:0000313" key="3">
    <source>
        <dbReference type="EMBL" id="SNV68491.1"/>
    </source>
</evidence>
<dbReference type="PRINTS" id="PR00097">
    <property type="entry name" value="ANTSNTHASEII"/>
</dbReference>
<keyword evidence="1" id="KW-0315">Glutamine amidotransferase</keyword>
<dbReference type="Proteomes" id="UP000242084">
    <property type="component" value="Chromosome 1"/>
</dbReference>
<dbReference type="CDD" id="cd01743">
    <property type="entry name" value="GATase1_Anthranilate_Synthase"/>
    <property type="match status" value="1"/>
</dbReference>
<evidence type="ECO:0000256" key="1">
    <source>
        <dbReference type="ARBA" id="ARBA00022962"/>
    </source>
</evidence>
<dbReference type="InterPro" id="IPR050472">
    <property type="entry name" value="Anth_synth/Amidotransfase"/>
</dbReference>
<keyword evidence="3" id="KW-0456">Lyase</keyword>
<dbReference type="NCBIfam" id="TIGR00566">
    <property type="entry name" value="trpG_papA"/>
    <property type="match status" value="1"/>
</dbReference>
<dbReference type="InterPro" id="IPR029062">
    <property type="entry name" value="Class_I_gatase-like"/>
</dbReference>
<dbReference type="PRINTS" id="PR00099">
    <property type="entry name" value="CPSGATASE"/>
</dbReference>
<protein>
    <submittedName>
        <fullName evidence="3">Anthranilate synthase, amidotransferase component TrpAb</fullName>
        <ecNumber evidence="3">2.6.1.85</ecNumber>
        <ecNumber evidence="3">4.1.3.27</ecNumber>
    </submittedName>
</protein>
<evidence type="ECO:0000259" key="2">
    <source>
        <dbReference type="Pfam" id="PF00117"/>
    </source>
</evidence>
<dbReference type="EC" id="4.1.3.27" evidence="3"/>
<reference evidence="3 4" key="1">
    <citation type="submission" date="2017-06" db="EMBL/GenBank/DDBJ databases">
        <authorList>
            <consortium name="Pathogen Informatics"/>
        </authorList>
    </citation>
    <scope>NUCLEOTIDE SEQUENCE [LARGE SCALE GENOMIC DNA]</scope>
    <source>
        <strain evidence="3 4">NCTC13839</strain>
    </source>
</reference>
<organism evidence="3 4">
    <name type="scientific">Mammaliicoccus stepanovicii</name>
    <dbReference type="NCBI Taxonomy" id="643214"/>
    <lineage>
        <taxon>Bacteria</taxon>
        <taxon>Bacillati</taxon>
        <taxon>Bacillota</taxon>
        <taxon>Bacilli</taxon>
        <taxon>Bacillales</taxon>
        <taxon>Staphylococcaceae</taxon>
        <taxon>Mammaliicoccus</taxon>
    </lineage>
</organism>
<evidence type="ECO:0000313" key="4">
    <source>
        <dbReference type="Proteomes" id="UP000242084"/>
    </source>
</evidence>
<keyword evidence="3" id="KW-0032">Aminotransferase</keyword>
<dbReference type="InterPro" id="IPR006221">
    <property type="entry name" value="TrpG/PapA_dom"/>
</dbReference>
<dbReference type="Pfam" id="PF00117">
    <property type="entry name" value="GATase"/>
    <property type="match status" value="1"/>
</dbReference>
<gene>
    <name evidence="3" type="primary">pabA_1</name>
    <name evidence="3" type="ORF">SAMEA4384403_01402</name>
</gene>
<dbReference type="PRINTS" id="PR00096">
    <property type="entry name" value="GATASE"/>
</dbReference>
<dbReference type="GO" id="GO:0046820">
    <property type="term" value="F:4-amino-4-deoxychorismate synthase activity"/>
    <property type="evidence" value="ECO:0007669"/>
    <property type="project" value="UniProtKB-EC"/>
</dbReference>
<dbReference type="RefSeq" id="WP_095088087.1">
    <property type="nucleotide sequence ID" value="NZ_BMDM01000005.1"/>
</dbReference>
<dbReference type="PANTHER" id="PTHR43418:SF4">
    <property type="entry name" value="MULTIFUNCTIONAL TRYPTOPHAN BIOSYNTHESIS PROTEIN"/>
    <property type="match status" value="1"/>
</dbReference>
<dbReference type="InterPro" id="IPR017926">
    <property type="entry name" value="GATASE"/>
</dbReference>
<dbReference type="SUPFAM" id="SSF52317">
    <property type="entry name" value="Class I glutamine amidotransferase-like"/>
    <property type="match status" value="1"/>
</dbReference>
<keyword evidence="3" id="KW-0808">Transferase</keyword>
<dbReference type="GO" id="GO:0005829">
    <property type="term" value="C:cytosol"/>
    <property type="evidence" value="ECO:0007669"/>
    <property type="project" value="TreeGrafter"/>
</dbReference>
<proteinExistence type="predicted"/>
<feature type="domain" description="Glutamine amidotransferase" evidence="2">
    <location>
        <begin position="3"/>
        <end position="178"/>
    </location>
</feature>
<dbReference type="EMBL" id="LT906462">
    <property type="protein sequence ID" value="SNV68491.1"/>
    <property type="molecule type" value="Genomic_DNA"/>
</dbReference>
<dbReference type="Gene3D" id="3.40.50.880">
    <property type="match status" value="1"/>
</dbReference>
<dbReference type="PROSITE" id="PS51273">
    <property type="entry name" value="GATASE_TYPE_1"/>
    <property type="match status" value="1"/>
</dbReference>
<dbReference type="GO" id="GO:0004049">
    <property type="term" value="F:anthranilate synthase activity"/>
    <property type="evidence" value="ECO:0007669"/>
    <property type="project" value="UniProtKB-EC"/>
</dbReference>
<dbReference type="OrthoDB" id="9804328at2"/>
<accession>A0A239ZBA7</accession>
<name>A0A239ZBA7_9STAP</name>
<dbReference type="PANTHER" id="PTHR43418">
    <property type="entry name" value="MULTIFUNCTIONAL TRYPTOPHAN BIOSYNTHESIS PROTEIN-RELATED"/>
    <property type="match status" value="1"/>
</dbReference>
<keyword evidence="4" id="KW-1185">Reference proteome</keyword>
<sequence length="198" mass="22157">MILVIDNYDSFTYNLVDLIKQFDDVIILHPDEAPLNLEVDGVVISPGPGHPDDTNDLRQIIDAYAHKPILGICLGAQALTSYYGGDVIVGKEVKHGKVDQISLVNDSKLYKQCKDGFNIMRYHSLISDETSFPSDLIVTGRTEDAIQSFEHENRPHFGIQYHPESFASDYGEVIIKSFIEITKEGAQYEHIKTADTIS</sequence>
<dbReference type="EC" id="2.6.1.85" evidence="3"/>
<dbReference type="GO" id="GO:0000162">
    <property type="term" value="P:L-tryptophan biosynthetic process"/>
    <property type="evidence" value="ECO:0007669"/>
    <property type="project" value="TreeGrafter"/>
</dbReference>
<dbReference type="AlphaFoldDB" id="A0A239ZBA7"/>